<feature type="domain" description="Rho-GAP" evidence="4">
    <location>
        <begin position="1"/>
        <end position="135"/>
    </location>
</feature>
<dbReference type="Gene3D" id="1.10.287.1490">
    <property type="match status" value="1"/>
</dbReference>
<dbReference type="SMART" id="SM00324">
    <property type="entry name" value="RhoGAP"/>
    <property type="match status" value="1"/>
</dbReference>
<feature type="domain" description="SH2" evidence="3">
    <location>
        <begin position="168"/>
        <end position="263"/>
    </location>
</feature>
<comment type="caution">
    <text evidence="5">The sequence shown here is derived from an EMBL/GenBank/DDBJ whole genome shotgun (WGS) entry which is preliminary data.</text>
</comment>
<dbReference type="InterPro" id="IPR000980">
    <property type="entry name" value="SH2"/>
</dbReference>
<evidence type="ECO:0000256" key="2">
    <source>
        <dbReference type="PROSITE-ProRule" id="PRU00191"/>
    </source>
</evidence>
<evidence type="ECO:0000259" key="4">
    <source>
        <dbReference type="PROSITE" id="PS50238"/>
    </source>
</evidence>
<keyword evidence="6" id="KW-1185">Reference proteome</keyword>
<evidence type="ECO:0000259" key="3">
    <source>
        <dbReference type="PROSITE" id="PS50001"/>
    </source>
</evidence>
<dbReference type="Proteomes" id="UP001162483">
    <property type="component" value="Unassembled WGS sequence"/>
</dbReference>
<dbReference type="PANTHER" id="PTHR10155">
    <property type="entry name" value="PHOSPHATIDYLINOSITOL 3-KINASE REGULATORY SUBUNIT"/>
    <property type="match status" value="1"/>
</dbReference>
<evidence type="ECO:0000313" key="6">
    <source>
        <dbReference type="Proteomes" id="UP001162483"/>
    </source>
</evidence>
<dbReference type="SMART" id="SM00252">
    <property type="entry name" value="SH2"/>
    <property type="match status" value="1"/>
</dbReference>
<dbReference type="Gene3D" id="3.30.505.10">
    <property type="entry name" value="SH2 domain"/>
    <property type="match status" value="1"/>
</dbReference>
<dbReference type="PROSITE" id="PS50001">
    <property type="entry name" value="SH2"/>
    <property type="match status" value="1"/>
</dbReference>
<organism evidence="5 6">
    <name type="scientific">Staurois parvus</name>
    <dbReference type="NCBI Taxonomy" id="386267"/>
    <lineage>
        <taxon>Eukaryota</taxon>
        <taxon>Metazoa</taxon>
        <taxon>Chordata</taxon>
        <taxon>Craniata</taxon>
        <taxon>Vertebrata</taxon>
        <taxon>Euteleostomi</taxon>
        <taxon>Amphibia</taxon>
        <taxon>Batrachia</taxon>
        <taxon>Anura</taxon>
        <taxon>Neobatrachia</taxon>
        <taxon>Ranoidea</taxon>
        <taxon>Ranidae</taxon>
        <taxon>Staurois</taxon>
    </lineage>
</organism>
<dbReference type="SUPFAM" id="SSF55550">
    <property type="entry name" value="SH2 domain"/>
    <property type="match status" value="1"/>
</dbReference>
<dbReference type="PROSITE" id="PS50238">
    <property type="entry name" value="RHOGAP"/>
    <property type="match status" value="1"/>
</dbReference>
<dbReference type="InterPro" id="IPR008936">
    <property type="entry name" value="Rho_GTPase_activation_prot"/>
</dbReference>
<accession>A0ABN9CV17</accession>
<dbReference type="EMBL" id="CATNWA010012747">
    <property type="protein sequence ID" value="CAI9564011.1"/>
    <property type="molecule type" value="Genomic_DNA"/>
</dbReference>
<dbReference type="InterPro" id="IPR035022">
    <property type="entry name" value="PI3kinase_P85_nSH2"/>
</dbReference>
<dbReference type="InterPro" id="IPR000198">
    <property type="entry name" value="RhoGAP_dom"/>
</dbReference>
<dbReference type="PANTHER" id="PTHR10155:SF1">
    <property type="entry name" value="PHOSPHATIDYLINOSITOL 3-KINASE REGULATORY SUBUNIT BETA"/>
    <property type="match status" value="1"/>
</dbReference>
<dbReference type="InterPro" id="IPR036860">
    <property type="entry name" value="SH2_dom_sf"/>
</dbReference>
<evidence type="ECO:0000313" key="5">
    <source>
        <dbReference type="EMBL" id="CAI9564011.1"/>
    </source>
</evidence>
<dbReference type="Gene3D" id="1.10.555.10">
    <property type="entry name" value="Rho GTPase activation protein"/>
    <property type="match status" value="1"/>
</dbReference>
<dbReference type="Pfam" id="PF00017">
    <property type="entry name" value="SH2"/>
    <property type="match status" value="1"/>
</dbReference>
<proteinExistence type="predicted"/>
<sequence length="359" mass="40950">DFFGADLEATDVHFIADLVKTFLQELPSPVIPSHINLDLIQMLLEPGEDKQKRARISLILQPPTIPIQHVLTLQCILWHIGKVCSFGSLNGFNVKVAAEIFGPLLIRPMITGAEALPDYPAVLLELLLQDNNVPKEHPPPALPPKPTKPKPLACTTNVNGGTLQEAEWYWGDVSREEVNDKLRDTPDGTFLVRDASSKILREYTLTIRKGGNNKLIKIFHRDNMYGFSEPLTFTTVVALITHYKHESLAQYNPKLDIKLQYPMSKYQQDQIVKEDSVEAVGEQLKVYNQQYRDKSREFDSLYEEYTRTTQELQMKRTAIEAFKKLSKSLKSSVRPKKHSLRTTLKSVVERAITRRLRGF</sequence>
<dbReference type="Pfam" id="PF16454">
    <property type="entry name" value="PI3K_P85_iSH2"/>
    <property type="match status" value="1"/>
</dbReference>
<reference evidence="5" key="1">
    <citation type="submission" date="2023-05" db="EMBL/GenBank/DDBJ databases">
        <authorList>
            <person name="Stuckert A."/>
        </authorList>
    </citation>
    <scope>NUCLEOTIDE SEQUENCE</scope>
</reference>
<evidence type="ECO:0000256" key="1">
    <source>
        <dbReference type="ARBA" id="ARBA00022999"/>
    </source>
</evidence>
<dbReference type="Pfam" id="PF00620">
    <property type="entry name" value="RhoGAP"/>
    <property type="match status" value="1"/>
</dbReference>
<dbReference type="InterPro" id="IPR032498">
    <property type="entry name" value="PI3K_P85_iSH2"/>
</dbReference>
<feature type="non-terminal residue" evidence="5">
    <location>
        <position position="1"/>
    </location>
</feature>
<name>A0ABN9CV17_9NEOB</name>
<evidence type="ECO:0008006" key="7">
    <source>
        <dbReference type="Google" id="ProtNLM"/>
    </source>
</evidence>
<dbReference type="SUPFAM" id="SSF48350">
    <property type="entry name" value="GTPase activation domain, GAP"/>
    <property type="match status" value="1"/>
</dbReference>
<keyword evidence="1 2" id="KW-0727">SH2 domain</keyword>
<dbReference type="CDD" id="cd09942">
    <property type="entry name" value="SH2_nSH2_p85_like"/>
    <property type="match status" value="1"/>
</dbReference>
<dbReference type="PRINTS" id="PR00401">
    <property type="entry name" value="SH2DOMAIN"/>
</dbReference>
<gene>
    <name evidence="5" type="ORF">SPARVUS_LOCUS5836395</name>
</gene>
<dbReference type="PRINTS" id="PR00678">
    <property type="entry name" value="PI3KINASEP85"/>
</dbReference>
<protein>
    <recommendedName>
        <fullName evidence="7">Phosphatidylinositol 3-kinase regulatory subunit beta</fullName>
    </recommendedName>
</protein>